<feature type="non-terminal residue" evidence="2">
    <location>
        <position position="1"/>
    </location>
</feature>
<organism evidence="2">
    <name type="scientific">Arion vulgaris</name>
    <dbReference type="NCBI Taxonomy" id="1028688"/>
    <lineage>
        <taxon>Eukaryota</taxon>
        <taxon>Metazoa</taxon>
        <taxon>Spiralia</taxon>
        <taxon>Lophotrochozoa</taxon>
        <taxon>Mollusca</taxon>
        <taxon>Gastropoda</taxon>
        <taxon>Heterobranchia</taxon>
        <taxon>Euthyneura</taxon>
        <taxon>Panpulmonata</taxon>
        <taxon>Eupulmonata</taxon>
        <taxon>Stylommatophora</taxon>
        <taxon>Helicina</taxon>
        <taxon>Arionoidea</taxon>
        <taxon>Arionidae</taxon>
        <taxon>Arion</taxon>
    </lineage>
</organism>
<name>A0A0B6ZMN1_9EUPU</name>
<sequence length="92" mass="10247">TTSRTITASPTIPTATHAHGTPTSLPALNLITTLTQNFYSQVSHHQIPNHFIIFLVHFYTHTYFFLNGTLQSVMTAADCSEWSVSSDCCCWL</sequence>
<feature type="compositionally biased region" description="Low complexity" evidence="1">
    <location>
        <begin position="1"/>
        <end position="16"/>
    </location>
</feature>
<evidence type="ECO:0000256" key="1">
    <source>
        <dbReference type="SAM" id="MobiDB-lite"/>
    </source>
</evidence>
<protein>
    <submittedName>
        <fullName evidence="2">Uncharacterized protein</fullName>
    </submittedName>
</protein>
<proteinExistence type="predicted"/>
<gene>
    <name evidence="2" type="primary">ORF69051</name>
</gene>
<feature type="region of interest" description="Disordered" evidence="1">
    <location>
        <begin position="1"/>
        <end position="20"/>
    </location>
</feature>
<evidence type="ECO:0000313" key="2">
    <source>
        <dbReference type="EMBL" id="CEK69131.1"/>
    </source>
</evidence>
<feature type="non-terminal residue" evidence="2">
    <location>
        <position position="92"/>
    </location>
</feature>
<reference evidence="2" key="1">
    <citation type="submission" date="2014-12" db="EMBL/GenBank/DDBJ databases">
        <title>Insight into the proteome of Arion vulgaris.</title>
        <authorList>
            <person name="Aradska J."/>
            <person name="Bulat T."/>
            <person name="Smidak R."/>
            <person name="Sarate P."/>
            <person name="Gangsoo J."/>
            <person name="Sialana F."/>
            <person name="Bilban M."/>
            <person name="Lubec G."/>
        </authorList>
    </citation>
    <scope>NUCLEOTIDE SEQUENCE</scope>
    <source>
        <tissue evidence="2">Skin</tissue>
    </source>
</reference>
<dbReference type="AlphaFoldDB" id="A0A0B6ZMN1"/>
<accession>A0A0B6ZMN1</accession>
<dbReference type="EMBL" id="HACG01022266">
    <property type="protein sequence ID" value="CEK69131.1"/>
    <property type="molecule type" value="Transcribed_RNA"/>
</dbReference>